<evidence type="ECO:0000256" key="1">
    <source>
        <dbReference type="ARBA" id="ARBA00005495"/>
    </source>
</evidence>
<keyword evidence="7" id="KW-1185">Reference proteome</keyword>
<reference evidence="6" key="1">
    <citation type="submission" date="2020-06" db="EMBL/GenBank/DDBJ databases">
        <authorList>
            <consortium name="Plant Systems Biology data submission"/>
        </authorList>
    </citation>
    <scope>NUCLEOTIDE SEQUENCE</scope>
    <source>
        <strain evidence="6">D6</strain>
    </source>
</reference>
<keyword evidence="4" id="KW-0456">Lyase</keyword>
<evidence type="ECO:0000259" key="5">
    <source>
        <dbReference type="PROSITE" id="PS51891"/>
    </source>
</evidence>
<comment type="caution">
    <text evidence="6">The sequence shown here is derived from an EMBL/GenBank/DDBJ whole genome shotgun (WGS) entry which is preliminary data.</text>
</comment>
<dbReference type="PANTHER" id="PTHR33337">
    <property type="entry name" value="GFA DOMAIN-CONTAINING PROTEIN"/>
    <property type="match status" value="1"/>
</dbReference>
<dbReference type="SUPFAM" id="SSF51316">
    <property type="entry name" value="Mss4-like"/>
    <property type="match status" value="1"/>
</dbReference>
<dbReference type="InterPro" id="IPR006913">
    <property type="entry name" value="CENP-V/GFA"/>
</dbReference>
<dbReference type="InterPro" id="IPR011057">
    <property type="entry name" value="Mss4-like_sf"/>
</dbReference>
<dbReference type="GO" id="GO:0016846">
    <property type="term" value="F:carbon-sulfur lyase activity"/>
    <property type="evidence" value="ECO:0007669"/>
    <property type="project" value="InterPro"/>
</dbReference>
<keyword evidence="3" id="KW-0862">Zinc</keyword>
<dbReference type="AlphaFoldDB" id="A0A9N8DG24"/>
<name>A0A9N8DG24_9STRA</name>
<evidence type="ECO:0000256" key="2">
    <source>
        <dbReference type="ARBA" id="ARBA00022723"/>
    </source>
</evidence>
<gene>
    <name evidence="6" type="ORF">SEMRO_74_G040690.1</name>
</gene>
<sequence>MTTRTWTCMCGSFEGEVKGDPSLAVWCHCGSCRQQTGAAMQLGIFPELKVLKGEDNLIAYKKNPEANITRFSCKTCGSFCYKNINGDTLVAPLGALKGEGETVKPTCHIFVADKGHQDIMFDTLPQHDAFP</sequence>
<dbReference type="PANTHER" id="PTHR33337:SF40">
    <property type="entry name" value="CENP-V_GFA DOMAIN-CONTAINING PROTEIN-RELATED"/>
    <property type="match status" value="1"/>
</dbReference>
<proteinExistence type="inferred from homology"/>
<protein>
    <submittedName>
        <fullName evidence="6">Glutathione-dependent formaldehyde-activating</fullName>
    </submittedName>
</protein>
<dbReference type="GO" id="GO:0046872">
    <property type="term" value="F:metal ion binding"/>
    <property type="evidence" value="ECO:0007669"/>
    <property type="project" value="UniProtKB-KW"/>
</dbReference>
<organism evidence="6 7">
    <name type="scientific">Seminavis robusta</name>
    <dbReference type="NCBI Taxonomy" id="568900"/>
    <lineage>
        <taxon>Eukaryota</taxon>
        <taxon>Sar</taxon>
        <taxon>Stramenopiles</taxon>
        <taxon>Ochrophyta</taxon>
        <taxon>Bacillariophyta</taxon>
        <taxon>Bacillariophyceae</taxon>
        <taxon>Bacillariophycidae</taxon>
        <taxon>Naviculales</taxon>
        <taxon>Naviculaceae</taxon>
        <taxon>Seminavis</taxon>
    </lineage>
</organism>
<dbReference type="OrthoDB" id="406544at2759"/>
<evidence type="ECO:0000313" key="7">
    <source>
        <dbReference type="Proteomes" id="UP001153069"/>
    </source>
</evidence>
<evidence type="ECO:0000313" key="6">
    <source>
        <dbReference type="EMBL" id="CAB9500026.1"/>
    </source>
</evidence>
<dbReference type="PROSITE" id="PS51891">
    <property type="entry name" value="CENP_V_GFA"/>
    <property type="match status" value="1"/>
</dbReference>
<dbReference type="Proteomes" id="UP001153069">
    <property type="component" value="Unassembled WGS sequence"/>
</dbReference>
<dbReference type="EMBL" id="CAICTM010000073">
    <property type="protein sequence ID" value="CAB9500026.1"/>
    <property type="molecule type" value="Genomic_DNA"/>
</dbReference>
<dbReference type="Gene3D" id="3.90.1590.10">
    <property type="entry name" value="glutathione-dependent formaldehyde- activating enzyme (gfa)"/>
    <property type="match status" value="1"/>
</dbReference>
<keyword evidence="2" id="KW-0479">Metal-binding</keyword>
<evidence type="ECO:0000256" key="4">
    <source>
        <dbReference type="ARBA" id="ARBA00023239"/>
    </source>
</evidence>
<comment type="similarity">
    <text evidence="1">Belongs to the Gfa family.</text>
</comment>
<dbReference type="Pfam" id="PF04828">
    <property type="entry name" value="GFA"/>
    <property type="match status" value="1"/>
</dbReference>
<feature type="domain" description="CENP-V/GFA" evidence="5">
    <location>
        <begin position="4"/>
        <end position="131"/>
    </location>
</feature>
<accession>A0A9N8DG24</accession>
<evidence type="ECO:0000256" key="3">
    <source>
        <dbReference type="ARBA" id="ARBA00022833"/>
    </source>
</evidence>